<dbReference type="Proteomes" id="UP001054945">
    <property type="component" value="Unassembled WGS sequence"/>
</dbReference>
<reference evidence="1 2" key="1">
    <citation type="submission" date="2021-06" db="EMBL/GenBank/DDBJ databases">
        <title>Caerostris extrusa draft genome.</title>
        <authorList>
            <person name="Kono N."/>
            <person name="Arakawa K."/>
        </authorList>
    </citation>
    <scope>NUCLEOTIDE SEQUENCE [LARGE SCALE GENOMIC DNA]</scope>
</reference>
<gene>
    <name evidence="1" type="ORF">CEXT_517551</name>
</gene>
<name>A0AAV4U6M1_CAEEX</name>
<protein>
    <submittedName>
        <fullName evidence="1">Uncharacterized protein</fullName>
    </submittedName>
</protein>
<evidence type="ECO:0000313" key="1">
    <source>
        <dbReference type="EMBL" id="GIY53402.1"/>
    </source>
</evidence>
<organism evidence="1 2">
    <name type="scientific">Caerostris extrusa</name>
    <name type="common">Bark spider</name>
    <name type="synonym">Caerostris bankana</name>
    <dbReference type="NCBI Taxonomy" id="172846"/>
    <lineage>
        <taxon>Eukaryota</taxon>
        <taxon>Metazoa</taxon>
        <taxon>Ecdysozoa</taxon>
        <taxon>Arthropoda</taxon>
        <taxon>Chelicerata</taxon>
        <taxon>Arachnida</taxon>
        <taxon>Araneae</taxon>
        <taxon>Araneomorphae</taxon>
        <taxon>Entelegynae</taxon>
        <taxon>Araneoidea</taxon>
        <taxon>Araneidae</taxon>
        <taxon>Caerostris</taxon>
    </lineage>
</organism>
<dbReference type="AlphaFoldDB" id="A0AAV4U6M1"/>
<accession>A0AAV4U6M1</accession>
<sequence>MPPLCHGMKMSATLPMSALCTTSLSDLDRRPALPLSGRNPPKNQWTVRTPTCMTAFRALRNWMTHDSARHPRDLMSLGFSTGNSMPLFGGAVARNGPDALLSTVESSSTLQKRGRFLSLYKFQFAAIVNTFLH</sequence>
<dbReference type="EMBL" id="BPLR01012362">
    <property type="protein sequence ID" value="GIY53402.1"/>
    <property type="molecule type" value="Genomic_DNA"/>
</dbReference>
<keyword evidence="2" id="KW-1185">Reference proteome</keyword>
<proteinExistence type="predicted"/>
<comment type="caution">
    <text evidence="1">The sequence shown here is derived from an EMBL/GenBank/DDBJ whole genome shotgun (WGS) entry which is preliminary data.</text>
</comment>
<evidence type="ECO:0000313" key="2">
    <source>
        <dbReference type="Proteomes" id="UP001054945"/>
    </source>
</evidence>